<dbReference type="GO" id="GO:0016042">
    <property type="term" value="P:lipid catabolic process"/>
    <property type="evidence" value="ECO:0007669"/>
    <property type="project" value="UniProtKB-KW"/>
</dbReference>
<feature type="active site" description="Charge relay system" evidence="8">
    <location>
        <position position="366"/>
    </location>
</feature>
<evidence type="ECO:0000256" key="2">
    <source>
        <dbReference type="ARBA" id="ARBA00022729"/>
    </source>
</evidence>
<evidence type="ECO:0000313" key="11">
    <source>
        <dbReference type="EMBL" id="JAQ05388.1"/>
    </source>
</evidence>
<dbReference type="GO" id="GO:0016788">
    <property type="term" value="F:hydrolase activity, acting on ester bonds"/>
    <property type="evidence" value="ECO:0007669"/>
    <property type="project" value="InterPro"/>
</dbReference>
<dbReference type="Pfam" id="PF04083">
    <property type="entry name" value="Abhydro_lipase"/>
    <property type="match status" value="1"/>
</dbReference>
<organism evidence="11">
    <name type="scientific">Lygus hesperus</name>
    <name type="common">Western plant bug</name>
    <dbReference type="NCBI Taxonomy" id="30085"/>
    <lineage>
        <taxon>Eukaryota</taxon>
        <taxon>Metazoa</taxon>
        <taxon>Ecdysozoa</taxon>
        <taxon>Arthropoda</taxon>
        <taxon>Hexapoda</taxon>
        <taxon>Insecta</taxon>
        <taxon>Pterygota</taxon>
        <taxon>Neoptera</taxon>
        <taxon>Paraneoptera</taxon>
        <taxon>Hemiptera</taxon>
        <taxon>Heteroptera</taxon>
        <taxon>Panheteroptera</taxon>
        <taxon>Cimicomorpha</taxon>
        <taxon>Miridae</taxon>
        <taxon>Mirini</taxon>
        <taxon>Lygus</taxon>
    </lineage>
</organism>
<proteinExistence type="inferred from homology"/>
<comment type="similarity">
    <text evidence="1 7">Belongs to the AB hydrolase superfamily. Lipase family.</text>
</comment>
<sequence>MIWTSAVVLTVCLAVGWASTSQRKPLPNDFYEDAPIELPPDEFNATLIYGSKTMTKLVLPQGYPLQGYEVKTDDGYILTVFRIPYGKNGSSSSPRPPILLQHGIFATSASWVVSEPRKGLGFVLADEGYDVWLSNSRGNTYSTRHVKYNRYFHKKQFYNYSWHEMGYYDLPAVIDFILQTTNHSQITYAGHSQGTTQFFVLGSTRPEYNAKVKVAALMAPIGYLDHTRGTARILKSFSGMLTNTFKLLGVHEVLTTNPLLRFLTASMCKETAITANLCDDFLFALVGFDKPQFNMTLMPLIAQQGPSGASVKQLDHFGQQTHNGGRFTMYDYGRSTNRKVYGSSSPPEYDLSKITVPIHLHYSLNDWMAGVESVEKLHRHLPQSKLVEVPLPEFNHLDFMWAKDVRPLLYDNMIAMLKKHL</sequence>
<keyword evidence="5" id="KW-0443">Lipid metabolism</keyword>
<keyword evidence="6" id="KW-0325">Glycoprotein</keyword>
<dbReference type="AlphaFoldDB" id="A0A146LAP1"/>
<evidence type="ECO:0000256" key="3">
    <source>
        <dbReference type="ARBA" id="ARBA00022801"/>
    </source>
</evidence>
<evidence type="ECO:0000259" key="10">
    <source>
        <dbReference type="Pfam" id="PF04083"/>
    </source>
</evidence>
<name>A0A146LAP1_LYGHE</name>
<accession>A0A146LAP1</accession>
<evidence type="ECO:0000256" key="6">
    <source>
        <dbReference type="ARBA" id="ARBA00023180"/>
    </source>
</evidence>
<feature type="active site" description="Charge relay system" evidence="8">
    <location>
        <position position="396"/>
    </location>
</feature>
<dbReference type="EMBL" id="GDHC01013241">
    <property type="protein sequence ID" value="JAQ05388.1"/>
    <property type="molecule type" value="Transcribed_RNA"/>
</dbReference>
<dbReference type="InterPro" id="IPR006693">
    <property type="entry name" value="AB_hydrolase_lipase"/>
</dbReference>
<dbReference type="PIRSF" id="PIRSF000862">
    <property type="entry name" value="Steryl_ester_lip"/>
    <property type="match status" value="1"/>
</dbReference>
<evidence type="ECO:0000256" key="1">
    <source>
        <dbReference type="ARBA" id="ARBA00010701"/>
    </source>
</evidence>
<evidence type="ECO:0000256" key="5">
    <source>
        <dbReference type="ARBA" id="ARBA00023098"/>
    </source>
</evidence>
<evidence type="ECO:0000256" key="4">
    <source>
        <dbReference type="ARBA" id="ARBA00022963"/>
    </source>
</evidence>
<dbReference type="PANTHER" id="PTHR11005">
    <property type="entry name" value="LYSOSOMAL ACID LIPASE-RELATED"/>
    <property type="match status" value="1"/>
</dbReference>
<feature type="domain" description="Partial AB-hydrolase lipase" evidence="10">
    <location>
        <begin position="58"/>
        <end position="114"/>
    </location>
</feature>
<dbReference type="SUPFAM" id="SSF53474">
    <property type="entry name" value="alpha/beta-Hydrolases"/>
    <property type="match status" value="1"/>
</dbReference>
<evidence type="ECO:0000256" key="9">
    <source>
        <dbReference type="SAM" id="SignalP"/>
    </source>
</evidence>
<keyword evidence="3 7" id="KW-0378">Hydrolase</keyword>
<evidence type="ECO:0000256" key="7">
    <source>
        <dbReference type="PIRNR" id="PIRNR000862"/>
    </source>
</evidence>
<keyword evidence="4 7" id="KW-0442">Lipid degradation</keyword>
<gene>
    <name evidence="11" type="primary">Lip3_8</name>
    <name evidence="11" type="ORF">g.65492</name>
</gene>
<dbReference type="FunFam" id="3.40.50.1820:FF:000021">
    <property type="entry name" value="Lipase"/>
    <property type="match status" value="1"/>
</dbReference>
<reference evidence="11" key="1">
    <citation type="journal article" date="2016" name="Gigascience">
        <title>De novo construction of an expanded transcriptome assembly for the western tarnished plant bug, Lygus hesperus.</title>
        <authorList>
            <person name="Tassone E.E."/>
            <person name="Geib S.M."/>
            <person name="Hall B."/>
            <person name="Fabrick J.A."/>
            <person name="Brent C.S."/>
            <person name="Hull J.J."/>
        </authorList>
    </citation>
    <scope>NUCLEOTIDE SEQUENCE</scope>
</reference>
<protein>
    <recommendedName>
        <fullName evidence="7">Lipase</fullName>
    </recommendedName>
</protein>
<evidence type="ECO:0000256" key="8">
    <source>
        <dbReference type="PIRSR" id="PIRSR000862-1"/>
    </source>
</evidence>
<feature type="active site" description="Nucleophile" evidence="8">
    <location>
        <position position="192"/>
    </location>
</feature>
<feature type="chain" id="PRO_5007527026" description="Lipase" evidence="9">
    <location>
        <begin position="19"/>
        <end position="421"/>
    </location>
</feature>
<keyword evidence="2 9" id="KW-0732">Signal</keyword>
<feature type="signal peptide" evidence="9">
    <location>
        <begin position="1"/>
        <end position="18"/>
    </location>
</feature>
<dbReference type="Gene3D" id="3.40.50.1820">
    <property type="entry name" value="alpha/beta hydrolase"/>
    <property type="match status" value="1"/>
</dbReference>
<dbReference type="InterPro" id="IPR029058">
    <property type="entry name" value="AB_hydrolase_fold"/>
</dbReference>
<dbReference type="InterPro" id="IPR025483">
    <property type="entry name" value="Lipase_euk"/>
</dbReference>